<protein>
    <submittedName>
        <fullName evidence="1">Phage protein</fullName>
    </submittedName>
</protein>
<reference evidence="1 2" key="1">
    <citation type="submission" date="2016-04" db="EMBL/GenBank/DDBJ databases">
        <title>High quality genome of the nematocidal Bacillus thuringiensis MYBT18246.</title>
        <authorList>
            <person name="Hollensteiner J."/>
            <person name="Poehlein A."/>
            <person name="Sproeer C."/>
            <person name="Bunk B."/>
            <person name="Rosenstiel P."/>
            <person name="Schulenburg H."/>
            <person name="Liesegang H."/>
        </authorList>
    </citation>
    <scope>NUCLEOTIDE SEQUENCE [LARGE SCALE GENOMIC DNA]</scope>
    <source>
        <strain evidence="1 2">MYBT18246</strain>
    </source>
</reference>
<dbReference type="Proteomes" id="UP000092743">
    <property type="component" value="Chromosome"/>
</dbReference>
<sequence length="110" mass="13095">MPKRPSNKLKWIGELLKLGETIDPETDRVVMGYPFERNIRYNNMGVTATDKLTTKDTNEIVKKIEVRMDRDMEKNQKDYRVKVGGRIYNIERMYVREEDRMMEVSLSYAN</sequence>
<name>A0A9W3S6H1_BACTU</name>
<dbReference type="RefSeq" id="WP_065481802.1">
    <property type="nucleotide sequence ID" value="NZ_CP015350.1"/>
</dbReference>
<evidence type="ECO:0000313" key="2">
    <source>
        <dbReference type="Proteomes" id="UP000092743"/>
    </source>
</evidence>
<evidence type="ECO:0000313" key="1">
    <source>
        <dbReference type="EMBL" id="ANS45920.1"/>
    </source>
</evidence>
<gene>
    <name evidence="1" type="ORF">BT246_04820</name>
</gene>
<dbReference type="AlphaFoldDB" id="A0A9W3S6H1"/>
<proteinExistence type="predicted"/>
<organism evidence="1 2">
    <name type="scientific">Bacillus thuringiensis</name>
    <dbReference type="NCBI Taxonomy" id="1428"/>
    <lineage>
        <taxon>Bacteria</taxon>
        <taxon>Bacillati</taxon>
        <taxon>Bacillota</taxon>
        <taxon>Bacilli</taxon>
        <taxon>Bacillales</taxon>
        <taxon>Bacillaceae</taxon>
        <taxon>Bacillus</taxon>
        <taxon>Bacillus cereus group</taxon>
    </lineage>
</organism>
<accession>A0A9W3S6H1</accession>
<dbReference type="EMBL" id="CP015350">
    <property type="protein sequence ID" value="ANS45920.1"/>
    <property type="molecule type" value="Genomic_DNA"/>
</dbReference>